<evidence type="ECO:0000313" key="1">
    <source>
        <dbReference type="EMBL" id="MED6140537.1"/>
    </source>
</evidence>
<reference evidence="1 2" key="1">
    <citation type="journal article" date="2023" name="Plants (Basel)">
        <title>Bridging the Gap: Combining Genomics and Transcriptomics Approaches to Understand Stylosanthes scabra, an Orphan Legume from the Brazilian Caatinga.</title>
        <authorList>
            <person name="Ferreira-Neto J.R.C."/>
            <person name="da Silva M.D."/>
            <person name="Binneck E."/>
            <person name="de Melo N.F."/>
            <person name="da Silva R.H."/>
            <person name="de Melo A.L.T.M."/>
            <person name="Pandolfi V."/>
            <person name="Bustamante F.O."/>
            <person name="Brasileiro-Vidal A.C."/>
            <person name="Benko-Iseppon A.M."/>
        </authorList>
    </citation>
    <scope>NUCLEOTIDE SEQUENCE [LARGE SCALE GENOMIC DNA]</scope>
    <source>
        <tissue evidence="1">Leaves</tissue>
    </source>
</reference>
<sequence>MHFLEDDISRPNILNVLWGFPLLGRSINDLGVLLAPLAPESSLLPRSYGRQPSKVPTALADSRARIDSAMGRVDFLEPFAEIICLWRFKN</sequence>
<organism evidence="1 2">
    <name type="scientific">Stylosanthes scabra</name>
    <dbReference type="NCBI Taxonomy" id="79078"/>
    <lineage>
        <taxon>Eukaryota</taxon>
        <taxon>Viridiplantae</taxon>
        <taxon>Streptophyta</taxon>
        <taxon>Embryophyta</taxon>
        <taxon>Tracheophyta</taxon>
        <taxon>Spermatophyta</taxon>
        <taxon>Magnoliopsida</taxon>
        <taxon>eudicotyledons</taxon>
        <taxon>Gunneridae</taxon>
        <taxon>Pentapetalae</taxon>
        <taxon>rosids</taxon>
        <taxon>fabids</taxon>
        <taxon>Fabales</taxon>
        <taxon>Fabaceae</taxon>
        <taxon>Papilionoideae</taxon>
        <taxon>50 kb inversion clade</taxon>
        <taxon>dalbergioids sensu lato</taxon>
        <taxon>Dalbergieae</taxon>
        <taxon>Pterocarpus clade</taxon>
        <taxon>Stylosanthes</taxon>
    </lineage>
</organism>
<dbReference type="Proteomes" id="UP001341840">
    <property type="component" value="Unassembled WGS sequence"/>
</dbReference>
<comment type="caution">
    <text evidence="1">The sequence shown here is derived from an EMBL/GenBank/DDBJ whole genome shotgun (WGS) entry which is preliminary data.</text>
</comment>
<protein>
    <submittedName>
        <fullName evidence="1">Uncharacterized protein</fullName>
    </submittedName>
</protein>
<dbReference type="EMBL" id="JASCZI010062478">
    <property type="protein sequence ID" value="MED6140537.1"/>
    <property type="molecule type" value="Genomic_DNA"/>
</dbReference>
<keyword evidence="2" id="KW-1185">Reference proteome</keyword>
<evidence type="ECO:0000313" key="2">
    <source>
        <dbReference type="Proteomes" id="UP001341840"/>
    </source>
</evidence>
<gene>
    <name evidence="1" type="ORF">PIB30_094197</name>
</gene>
<name>A0ABU6SVU4_9FABA</name>
<proteinExistence type="predicted"/>
<accession>A0ABU6SVU4</accession>